<accession>A0ABU6QI32</accession>
<comment type="caution">
    <text evidence="2">The sequence shown here is derived from an EMBL/GenBank/DDBJ whole genome shotgun (WGS) entry which is preliminary data.</text>
</comment>
<name>A0ABU6QI32_9FABA</name>
<proteinExistence type="predicted"/>
<keyword evidence="3" id="KW-1185">Reference proteome</keyword>
<dbReference type="EMBL" id="JASCZI010000385">
    <property type="protein sequence ID" value="MED6111483.1"/>
    <property type="molecule type" value="Genomic_DNA"/>
</dbReference>
<dbReference type="Proteomes" id="UP001341840">
    <property type="component" value="Unassembled WGS sequence"/>
</dbReference>
<evidence type="ECO:0000256" key="1">
    <source>
        <dbReference type="SAM" id="MobiDB-lite"/>
    </source>
</evidence>
<gene>
    <name evidence="2" type="ORF">PIB30_052715</name>
</gene>
<protein>
    <submittedName>
        <fullName evidence="2">Uncharacterized protein</fullName>
    </submittedName>
</protein>
<sequence>MLHSSTLPSPPLVNHLYPRRNSVTVASSSPTASPLSLLLLRHPPLPVSGVPSSPLSPVLLVSGAPSSPRSSPSSTSSPSLLVHHHLPAFLPSSPFLRCRRLTVSSPVLSSSSDVVRPLLAGHLHRRR</sequence>
<organism evidence="2 3">
    <name type="scientific">Stylosanthes scabra</name>
    <dbReference type="NCBI Taxonomy" id="79078"/>
    <lineage>
        <taxon>Eukaryota</taxon>
        <taxon>Viridiplantae</taxon>
        <taxon>Streptophyta</taxon>
        <taxon>Embryophyta</taxon>
        <taxon>Tracheophyta</taxon>
        <taxon>Spermatophyta</taxon>
        <taxon>Magnoliopsida</taxon>
        <taxon>eudicotyledons</taxon>
        <taxon>Gunneridae</taxon>
        <taxon>Pentapetalae</taxon>
        <taxon>rosids</taxon>
        <taxon>fabids</taxon>
        <taxon>Fabales</taxon>
        <taxon>Fabaceae</taxon>
        <taxon>Papilionoideae</taxon>
        <taxon>50 kb inversion clade</taxon>
        <taxon>dalbergioids sensu lato</taxon>
        <taxon>Dalbergieae</taxon>
        <taxon>Pterocarpus clade</taxon>
        <taxon>Stylosanthes</taxon>
    </lineage>
</organism>
<evidence type="ECO:0000313" key="3">
    <source>
        <dbReference type="Proteomes" id="UP001341840"/>
    </source>
</evidence>
<reference evidence="2 3" key="1">
    <citation type="journal article" date="2023" name="Plants (Basel)">
        <title>Bridging the Gap: Combining Genomics and Transcriptomics Approaches to Understand Stylosanthes scabra, an Orphan Legume from the Brazilian Caatinga.</title>
        <authorList>
            <person name="Ferreira-Neto J.R.C."/>
            <person name="da Silva M.D."/>
            <person name="Binneck E."/>
            <person name="de Melo N.F."/>
            <person name="da Silva R.H."/>
            <person name="de Melo A.L.T.M."/>
            <person name="Pandolfi V."/>
            <person name="Bustamante F.O."/>
            <person name="Brasileiro-Vidal A.C."/>
            <person name="Benko-Iseppon A.M."/>
        </authorList>
    </citation>
    <scope>NUCLEOTIDE SEQUENCE [LARGE SCALE GENOMIC DNA]</scope>
    <source>
        <tissue evidence="2">Leaves</tissue>
    </source>
</reference>
<evidence type="ECO:0000313" key="2">
    <source>
        <dbReference type="EMBL" id="MED6111483.1"/>
    </source>
</evidence>
<feature type="non-terminal residue" evidence="2">
    <location>
        <position position="127"/>
    </location>
</feature>
<feature type="region of interest" description="Disordered" evidence="1">
    <location>
        <begin position="58"/>
        <end position="79"/>
    </location>
</feature>